<gene>
    <name evidence="7" type="ORF">GSPATT00036812001</name>
</gene>
<dbReference type="Proteomes" id="UP000000600">
    <property type="component" value="Unassembled WGS sequence"/>
</dbReference>
<dbReference type="Gene3D" id="3.30.565.10">
    <property type="entry name" value="Histidine kinase-like ATPase, C-terminal domain"/>
    <property type="match status" value="1"/>
</dbReference>
<dbReference type="CDD" id="cd00082">
    <property type="entry name" value="HisKA"/>
    <property type="match status" value="1"/>
</dbReference>
<dbReference type="Gene3D" id="3.40.50.2300">
    <property type="match status" value="1"/>
</dbReference>
<dbReference type="InterPro" id="IPR003661">
    <property type="entry name" value="HisK_dim/P_dom"/>
</dbReference>
<dbReference type="InterPro" id="IPR011006">
    <property type="entry name" value="CheY-like_superfamily"/>
</dbReference>
<dbReference type="AlphaFoldDB" id="A0CB62"/>
<dbReference type="GO" id="GO:0000155">
    <property type="term" value="F:phosphorelay sensor kinase activity"/>
    <property type="evidence" value="ECO:0007669"/>
    <property type="project" value="InterPro"/>
</dbReference>
<dbReference type="CDD" id="cd17546">
    <property type="entry name" value="REC_hyHK_CKI1_RcsC-like"/>
    <property type="match status" value="1"/>
</dbReference>
<sequence>MQFNWILIKFHSINALNIVLGLILYLQDITQLGSLILLMLNITVMLTGTLILRRKLIDQNQLQQLILAILSVHISYCCFLNRQLNASSYLLLKFQEAYIIKKQSRIRSILYHIVYNSVLFSLLIFHSESIILYILAFYSTLLMIPNNKSNFQLQNQDFELPLHLSKPTTQRNSEVMNIVQDTISNSWMIKLQNIPVGIMIVKKENLQIMFKNQSLLQILEGITDVESYLMNELQFQLQVKRVRKQVRESSIKQSKQLNKIQSNSFPQFQSQKKIPSQQKISNTLKSILAELQNGKLDQIYQKENHLELVGQISKQKQSQLFEDDNIRKIQCKVFCGQNDQEYFIIVDDISLQSYLQKLETREKFQVRIIDSFSHELRTPLNSAKLFLEALLNDPKLQDHYKTNCIEPAANALKLQAYLIRDIIDFTQYHSHLIKYNIQEFNFENIIQEVNDIFKPICLIKNLGLRINVKNSVPPLINSDFDRIMQIIVNIISNSIKYSERGLIILEISCYEKALTFCVKDQGVGIPQNKLQKIQKFLKSYNSSRDVSSQDEWEGFGLLVSQMNLLKLAPQNKSQLRITSRGQAEGCQVTFKIRTTQSTNTQLLRGNTFQRTSLKCAFTVPDLCMGIQGILIINNPKQYNSIIDNSIQQIPIRQQHSVANYFKPQQSTGALNQSVFQETDLIDDQDTDRGNPEEQLLKLNSLSKSSNLIITNSNTKEKQSKKRKQSSFSISDLDASSSNRPNTLISRLIQREEQEIEMEEQFQNLRFACKCSRILSVDDDIFNQKALQVIVSQMGFRLQIAYNGQQAIEVIQKTEKCSEACQLFYFILMDCQMPIMDGWTTTKVLMDMIRQNIIPDIPIIGLTAFNSTEDIERCLDVGMREVFTKPLNINSLKQVLLKLINR</sequence>
<feature type="transmembrane region" description="Helical" evidence="4">
    <location>
        <begin position="6"/>
        <end position="25"/>
    </location>
</feature>
<keyword evidence="4" id="KW-1133">Transmembrane helix</keyword>
<proteinExistence type="predicted"/>
<feature type="transmembrane region" description="Helical" evidence="4">
    <location>
        <begin position="32"/>
        <end position="53"/>
    </location>
</feature>
<dbReference type="PROSITE" id="PS50109">
    <property type="entry name" value="HIS_KIN"/>
    <property type="match status" value="1"/>
</dbReference>
<protein>
    <recommendedName>
        <fullName evidence="9">Response regulatory domain-containing protein</fullName>
    </recommendedName>
</protein>
<dbReference type="SUPFAM" id="SSF47384">
    <property type="entry name" value="Homodimeric domain of signal transducing histidine kinase"/>
    <property type="match status" value="1"/>
</dbReference>
<feature type="domain" description="Histidine kinase" evidence="5">
    <location>
        <begin position="371"/>
        <end position="596"/>
    </location>
</feature>
<dbReference type="PANTHER" id="PTHR43719">
    <property type="entry name" value="TWO-COMPONENT HISTIDINE KINASE"/>
    <property type="match status" value="1"/>
</dbReference>
<evidence type="ECO:0000313" key="7">
    <source>
        <dbReference type="EMBL" id="CAK68029.1"/>
    </source>
</evidence>
<dbReference type="InterPro" id="IPR036097">
    <property type="entry name" value="HisK_dim/P_sf"/>
</dbReference>
<feature type="compositionally biased region" description="Low complexity" evidence="3">
    <location>
        <begin position="725"/>
        <end position="737"/>
    </location>
</feature>
<dbReference type="OMA" id="LRFACKC"/>
<dbReference type="HOGENOM" id="CLU_014904_0_0_1"/>
<organism evidence="7 8">
    <name type="scientific">Paramecium tetraurelia</name>
    <dbReference type="NCBI Taxonomy" id="5888"/>
    <lineage>
        <taxon>Eukaryota</taxon>
        <taxon>Sar</taxon>
        <taxon>Alveolata</taxon>
        <taxon>Ciliophora</taxon>
        <taxon>Intramacronucleata</taxon>
        <taxon>Oligohymenophorea</taxon>
        <taxon>Peniculida</taxon>
        <taxon>Parameciidae</taxon>
        <taxon>Paramecium</taxon>
    </lineage>
</organism>
<name>A0CB62_PARTE</name>
<dbReference type="SMART" id="SM00448">
    <property type="entry name" value="REC"/>
    <property type="match status" value="1"/>
</dbReference>
<feature type="transmembrane region" description="Helical" evidence="4">
    <location>
        <begin position="113"/>
        <end position="138"/>
    </location>
</feature>
<feature type="modified residue" description="4-aspartylphosphate" evidence="2">
    <location>
        <position position="829"/>
    </location>
</feature>
<feature type="region of interest" description="Disordered" evidence="3">
    <location>
        <begin position="709"/>
        <end position="738"/>
    </location>
</feature>
<keyword evidence="4" id="KW-0472">Membrane</keyword>
<dbReference type="InterPro" id="IPR005467">
    <property type="entry name" value="His_kinase_dom"/>
</dbReference>
<accession>A0CB62</accession>
<keyword evidence="8" id="KW-1185">Reference proteome</keyword>
<evidence type="ECO:0000313" key="8">
    <source>
        <dbReference type="Proteomes" id="UP000000600"/>
    </source>
</evidence>
<dbReference type="Pfam" id="PF00072">
    <property type="entry name" value="Response_reg"/>
    <property type="match status" value="1"/>
</dbReference>
<dbReference type="InterPro" id="IPR036890">
    <property type="entry name" value="HATPase_C_sf"/>
</dbReference>
<dbReference type="InterPro" id="IPR050956">
    <property type="entry name" value="2C_system_His_kinase"/>
</dbReference>
<dbReference type="GeneID" id="5021211"/>
<dbReference type="SUPFAM" id="SSF55874">
    <property type="entry name" value="ATPase domain of HSP90 chaperone/DNA topoisomerase II/histidine kinase"/>
    <property type="match status" value="1"/>
</dbReference>
<evidence type="ECO:0000259" key="5">
    <source>
        <dbReference type="PROSITE" id="PS50109"/>
    </source>
</evidence>
<dbReference type="SMART" id="SM00388">
    <property type="entry name" value="HisKA"/>
    <property type="match status" value="1"/>
</dbReference>
<dbReference type="PROSITE" id="PS50110">
    <property type="entry name" value="RESPONSE_REGULATORY"/>
    <property type="match status" value="1"/>
</dbReference>
<dbReference type="RefSeq" id="XP_001435426.1">
    <property type="nucleotide sequence ID" value="XM_001435389.1"/>
</dbReference>
<evidence type="ECO:0000259" key="6">
    <source>
        <dbReference type="PROSITE" id="PS50110"/>
    </source>
</evidence>
<dbReference type="InterPro" id="IPR001789">
    <property type="entry name" value="Sig_transdc_resp-reg_receiver"/>
</dbReference>
<evidence type="ECO:0000256" key="4">
    <source>
        <dbReference type="SAM" id="Phobius"/>
    </source>
</evidence>
<dbReference type="Pfam" id="PF02518">
    <property type="entry name" value="HATPase_c"/>
    <property type="match status" value="1"/>
</dbReference>
<dbReference type="OrthoDB" id="60033at2759"/>
<dbReference type="InterPro" id="IPR003594">
    <property type="entry name" value="HATPase_dom"/>
</dbReference>
<dbReference type="InParanoid" id="A0CB62"/>
<feature type="domain" description="Response regulatory" evidence="6">
    <location>
        <begin position="772"/>
        <end position="899"/>
    </location>
</feature>
<reference evidence="7 8" key="1">
    <citation type="journal article" date="2006" name="Nature">
        <title>Global trends of whole-genome duplications revealed by the ciliate Paramecium tetraurelia.</title>
        <authorList>
            <consortium name="Genoscope"/>
            <person name="Aury J.-M."/>
            <person name="Jaillon O."/>
            <person name="Duret L."/>
            <person name="Noel B."/>
            <person name="Jubin C."/>
            <person name="Porcel B.M."/>
            <person name="Segurens B."/>
            <person name="Daubin V."/>
            <person name="Anthouard V."/>
            <person name="Aiach N."/>
            <person name="Arnaiz O."/>
            <person name="Billaut A."/>
            <person name="Beisson J."/>
            <person name="Blanc I."/>
            <person name="Bouhouche K."/>
            <person name="Camara F."/>
            <person name="Duharcourt S."/>
            <person name="Guigo R."/>
            <person name="Gogendeau D."/>
            <person name="Katinka M."/>
            <person name="Keller A.-M."/>
            <person name="Kissmehl R."/>
            <person name="Klotz C."/>
            <person name="Koll F."/>
            <person name="Le Moue A."/>
            <person name="Lepere C."/>
            <person name="Malinsky S."/>
            <person name="Nowacki M."/>
            <person name="Nowak J.K."/>
            <person name="Plattner H."/>
            <person name="Poulain J."/>
            <person name="Ruiz F."/>
            <person name="Serrano V."/>
            <person name="Zagulski M."/>
            <person name="Dessen P."/>
            <person name="Betermier M."/>
            <person name="Weissenbach J."/>
            <person name="Scarpelli C."/>
            <person name="Schachter V."/>
            <person name="Sperling L."/>
            <person name="Meyer E."/>
            <person name="Cohen J."/>
            <person name="Wincker P."/>
        </authorList>
    </citation>
    <scope>NUCLEOTIDE SEQUENCE [LARGE SCALE GENOMIC DNA]</scope>
    <source>
        <strain evidence="7 8">Stock d4-2</strain>
    </source>
</reference>
<evidence type="ECO:0000256" key="1">
    <source>
        <dbReference type="ARBA" id="ARBA00022553"/>
    </source>
</evidence>
<dbReference type="Pfam" id="PF00512">
    <property type="entry name" value="HisKA"/>
    <property type="match status" value="1"/>
</dbReference>
<dbReference type="Gene3D" id="1.10.287.130">
    <property type="match status" value="1"/>
</dbReference>
<dbReference type="EMBL" id="CT868056">
    <property type="protein sequence ID" value="CAK68029.1"/>
    <property type="molecule type" value="Genomic_DNA"/>
</dbReference>
<dbReference type="STRING" id="5888.A0CB62"/>
<keyword evidence="4" id="KW-0812">Transmembrane</keyword>
<evidence type="ECO:0000256" key="3">
    <source>
        <dbReference type="SAM" id="MobiDB-lite"/>
    </source>
</evidence>
<dbReference type="PANTHER" id="PTHR43719:SF28">
    <property type="entry name" value="PEROXIDE STRESS-ACTIVATED HISTIDINE KINASE MAK1-RELATED"/>
    <property type="match status" value="1"/>
</dbReference>
<dbReference type="SMART" id="SM00387">
    <property type="entry name" value="HATPase_c"/>
    <property type="match status" value="1"/>
</dbReference>
<dbReference type="KEGG" id="ptm:GSPATT00036812001"/>
<dbReference type="SUPFAM" id="SSF52172">
    <property type="entry name" value="CheY-like"/>
    <property type="match status" value="1"/>
</dbReference>
<keyword evidence="1 2" id="KW-0597">Phosphoprotein</keyword>
<evidence type="ECO:0000256" key="2">
    <source>
        <dbReference type="PROSITE-ProRule" id="PRU00169"/>
    </source>
</evidence>
<dbReference type="eggNOG" id="KOG0519">
    <property type="taxonomic scope" value="Eukaryota"/>
</dbReference>
<evidence type="ECO:0008006" key="9">
    <source>
        <dbReference type="Google" id="ProtNLM"/>
    </source>
</evidence>